<organism evidence="8 9">
    <name type="scientific">Nereida ignava</name>
    <dbReference type="NCBI Taxonomy" id="282199"/>
    <lineage>
        <taxon>Bacteria</taxon>
        <taxon>Pseudomonadati</taxon>
        <taxon>Pseudomonadota</taxon>
        <taxon>Alphaproteobacteria</taxon>
        <taxon>Rhodobacterales</taxon>
        <taxon>Roseobacteraceae</taxon>
        <taxon>Nereida</taxon>
    </lineage>
</organism>
<keyword evidence="5 6" id="KW-0408">Iron</keyword>
<dbReference type="Pfam" id="PF00034">
    <property type="entry name" value="Cytochrom_C"/>
    <property type="match status" value="1"/>
</dbReference>
<protein>
    <submittedName>
        <fullName evidence="8">Cytochrome c552</fullName>
    </submittedName>
</protein>
<dbReference type="Proteomes" id="UP000048949">
    <property type="component" value="Unassembled WGS sequence"/>
</dbReference>
<dbReference type="OrthoDB" id="9805828at2"/>
<evidence type="ECO:0000256" key="6">
    <source>
        <dbReference type="PROSITE-ProRule" id="PRU00433"/>
    </source>
</evidence>
<dbReference type="PANTHER" id="PTHR11961">
    <property type="entry name" value="CYTOCHROME C"/>
    <property type="match status" value="1"/>
</dbReference>
<accession>A0A0U1NLA4</accession>
<feature type="domain" description="Cytochrome c" evidence="7">
    <location>
        <begin position="69"/>
        <end position="168"/>
    </location>
</feature>
<evidence type="ECO:0000256" key="2">
    <source>
        <dbReference type="ARBA" id="ARBA00022617"/>
    </source>
</evidence>
<keyword evidence="3 6" id="KW-0479">Metal-binding</keyword>
<dbReference type="SUPFAM" id="SSF46626">
    <property type="entry name" value="Cytochrome c"/>
    <property type="match status" value="1"/>
</dbReference>
<keyword evidence="9" id="KW-1185">Reference proteome</keyword>
<keyword evidence="4" id="KW-0249">Electron transport</keyword>
<dbReference type="InterPro" id="IPR036909">
    <property type="entry name" value="Cyt_c-like_dom_sf"/>
</dbReference>
<dbReference type="PROSITE" id="PS51007">
    <property type="entry name" value="CYTC"/>
    <property type="match status" value="1"/>
</dbReference>
<dbReference type="GO" id="GO:0009055">
    <property type="term" value="F:electron transfer activity"/>
    <property type="evidence" value="ECO:0007669"/>
    <property type="project" value="InterPro"/>
</dbReference>
<evidence type="ECO:0000259" key="7">
    <source>
        <dbReference type="PROSITE" id="PS51007"/>
    </source>
</evidence>
<dbReference type="EMBL" id="CVQV01000006">
    <property type="protein sequence ID" value="CRK75468.1"/>
    <property type="molecule type" value="Genomic_DNA"/>
</dbReference>
<dbReference type="PRINTS" id="PR00604">
    <property type="entry name" value="CYTCHRMECIAB"/>
</dbReference>
<dbReference type="Gene3D" id="1.10.760.10">
    <property type="entry name" value="Cytochrome c-like domain"/>
    <property type="match status" value="1"/>
</dbReference>
<sequence length="169" mass="18257">MDTMTFTKVLGGLCGSLLVFLLGSWVAEEMYHTGGKHGDEQQAYAIEVESDEAEVEVVEVSFDEAFAAADIDKGKKLWRQCSACHKQVDGANGTGPHLYNVVGRDKGSVDGFGYSGVLASMEGDWTPENLSGFLESPKNYAPGTIMGYRGMSKIEDRASLIAYLQTNGE</sequence>
<dbReference type="STRING" id="282199.GCA_001049735_01514"/>
<dbReference type="GO" id="GO:0046872">
    <property type="term" value="F:metal ion binding"/>
    <property type="evidence" value="ECO:0007669"/>
    <property type="project" value="UniProtKB-KW"/>
</dbReference>
<dbReference type="GO" id="GO:0020037">
    <property type="term" value="F:heme binding"/>
    <property type="evidence" value="ECO:0007669"/>
    <property type="project" value="InterPro"/>
</dbReference>
<evidence type="ECO:0000256" key="5">
    <source>
        <dbReference type="ARBA" id="ARBA00023004"/>
    </source>
</evidence>
<dbReference type="AlphaFoldDB" id="A0A0U1NLA4"/>
<evidence type="ECO:0000256" key="3">
    <source>
        <dbReference type="ARBA" id="ARBA00022723"/>
    </source>
</evidence>
<evidence type="ECO:0000313" key="9">
    <source>
        <dbReference type="Proteomes" id="UP000048949"/>
    </source>
</evidence>
<evidence type="ECO:0000256" key="1">
    <source>
        <dbReference type="ARBA" id="ARBA00022448"/>
    </source>
</evidence>
<dbReference type="RefSeq" id="WP_048598891.1">
    <property type="nucleotide sequence ID" value="NZ_CBFHGK010000005.1"/>
</dbReference>
<evidence type="ECO:0000256" key="4">
    <source>
        <dbReference type="ARBA" id="ARBA00022982"/>
    </source>
</evidence>
<keyword evidence="2 6" id="KW-0349">Heme</keyword>
<reference evidence="8 9" key="1">
    <citation type="submission" date="2015-04" db="EMBL/GenBank/DDBJ databases">
        <authorList>
            <person name="Syromyatnikov M.Y."/>
            <person name="Popov V.N."/>
        </authorList>
    </citation>
    <scope>NUCLEOTIDE SEQUENCE [LARGE SCALE GENOMIC DNA]</scope>
    <source>
        <strain evidence="8 9">CECT 5292</strain>
    </source>
</reference>
<dbReference type="InterPro" id="IPR002327">
    <property type="entry name" value="Cyt_c_1A/1B"/>
</dbReference>
<proteinExistence type="predicted"/>
<evidence type="ECO:0000313" key="8">
    <source>
        <dbReference type="EMBL" id="CRK75468.1"/>
    </source>
</evidence>
<name>A0A0U1NLA4_9RHOB</name>
<keyword evidence="1" id="KW-0813">Transport</keyword>
<gene>
    <name evidence="8" type="primary">cycM</name>
    <name evidence="8" type="ORF">NIG5292_01515</name>
</gene>
<dbReference type="InterPro" id="IPR009056">
    <property type="entry name" value="Cyt_c-like_dom"/>
</dbReference>